<comment type="subcellular location">
    <subcellularLocation>
        <location evidence="1">Secreted</location>
    </subcellularLocation>
</comment>
<keyword evidence="4" id="KW-0732">Signal</keyword>
<dbReference type="GeneID" id="114027640"/>
<dbReference type="Pfam" id="PF00050">
    <property type="entry name" value="Kazal_1"/>
    <property type="match status" value="1"/>
</dbReference>
<gene>
    <name evidence="6" type="primary">SPINK7</name>
</gene>
<dbReference type="RefSeq" id="XP_027697504.1">
    <property type="nucleotide sequence ID" value="XM_027841703.1"/>
</dbReference>
<organism evidence="6 7">
    <name type="scientific">Vombatus ursinus</name>
    <name type="common">Common wombat</name>
    <dbReference type="NCBI Taxonomy" id="29139"/>
    <lineage>
        <taxon>Eukaryota</taxon>
        <taxon>Metazoa</taxon>
        <taxon>Chordata</taxon>
        <taxon>Craniata</taxon>
        <taxon>Vertebrata</taxon>
        <taxon>Euteleostomi</taxon>
        <taxon>Mammalia</taxon>
        <taxon>Metatheria</taxon>
        <taxon>Diprotodontia</taxon>
        <taxon>Vombatidae</taxon>
        <taxon>Vombatus</taxon>
    </lineage>
</organism>
<dbReference type="InterPro" id="IPR002350">
    <property type="entry name" value="Kazal_dom"/>
</dbReference>
<accession>A0A4X2MDM3</accession>
<dbReference type="PROSITE" id="PS51465">
    <property type="entry name" value="KAZAL_2"/>
    <property type="match status" value="1"/>
</dbReference>
<evidence type="ECO:0000259" key="5">
    <source>
        <dbReference type="PROSITE" id="PS51465"/>
    </source>
</evidence>
<dbReference type="AlphaFoldDB" id="A0A4X2MDM3"/>
<dbReference type="GO" id="GO:0005576">
    <property type="term" value="C:extracellular region"/>
    <property type="evidence" value="ECO:0007669"/>
    <property type="project" value="UniProtKB-SubCell"/>
</dbReference>
<feature type="chain" id="PRO_5021341004" evidence="4">
    <location>
        <begin position="35"/>
        <end position="100"/>
    </location>
</feature>
<dbReference type="STRING" id="29139.ENSVURP00010032092"/>
<feature type="domain" description="Kazal-like" evidence="5">
    <location>
        <begin position="41"/>
        <end position="100"/>
    </location>
</feature>
<name>A0A4X2MDM3_VOMUR</name>
<evidence type="ECO:0000256" key="1">
    <source>
        <dbReference type="ARBA" id="ARBA00004613"/>
    </source>
</evidence>
<reference evidence="6" key="2">
    <citation type="submission" date="2025-08" db="UniProtKB">
        <authorList>
            <consortium name="Ensembl"/>
        </authorList>
    </citation>
    <scope>IDENTIFICATION</scope>
</reference>
<dbReference type="SUPFAM" id="SSF100895">
    <property type="entry name" value="Kazal-type serine protease inhibitors"/>
    <property type="match status" value="1"/>
</dbReference>
<dbReference type="OMA" id="CTVAHFC"/>
<dbReference type="InterPro" id="IPR050159">
    <property type="entry name" value="Kazal-type_SerProtInhib"/>
</dbReference>
<dbReference type="InterPro" id="IPR036058">
    <property type="entry name" value="Kazal_dom_sf"/>
</dbReference>
<dbReference type="Ensembl" id="ENSVURT00010036544.1">
    <property type="protein sequence ID" value="ENSVURP00010032092.1"/>
    <property type="gene ID" value="ENSVURG00010024496.1"/>
</dbReference>
<dbReference type="CTD" id="84651"/>
<reference evidence="6" key="3">
    <citation type="submission" date="2025-09" db="UniProtKB">
        <authorList>
            <consortium name="Ensembl"/>
        </authorList>
    </citation>
    <scope>IDENTIFICATION</scope>
</reference>
<dbReference type="GeneTree" id="ENSGT00940000161876"/>
<keyword evidence="3" id="KW-1015">Disulfide bond</keyword>
<keyword evidence="2" id="KW-0964">Secreted</keyword>
<evidence type="ECO:0000256" key="4">
    <source>
        <dbReference type="SAM" id="SignalP"/>
    </source>
</evidence>
<evidence type="ECO:0000313" key="6">
    <source>
        <dbReference type="Ensembl" id="ENSVURP00010032092.1"/>
    </source>
</evidence>
<feature type="signal peptide" evidence="4">
    <location>
        <begin position="1"/>
        <end position="34"/>
    </location>
</feature>
<dbReference type="Proteomes" id="UP000314987">
    <property type="component" value="Unassembled WGS sequence"/>
</dbReference>
<keyword evidence="7" id="KW-1185">Reference proteome</keyword>
<dbReference type="PANTHER" id="PTHR47499:SF1">
    <property type="entry name" value="SERINE PROTEASE INHIBITOR KAZAL-TYPE 7"/>
    <property type="match status" value="1"/>
</dbReference>
<proteinExistence type="predicted"/>
<evidence type="ECO:0000256" key="2">
    <source>
        <dbReference type="ARBA" id="ARBA00022525"/>
    </source>
</evidence>
<dbReference type="Gene3D" id="3.30.60.30">
    <property type="match status" value="1"/>
</dbReference>
<evidence type="ECO:0000256" key="3">
    <source>
        <dbReference type="ARBA" id="ARBA00023157"/>
    </source>
</evidence>
<dbReference type="SMART" id="SM00280">
    <property type="entry name" value="KAZAL"/>
    <property type="match status" value="1"/>
</dbReference>
<sequence>MEKSLASDSNSTSLTMKISGGFLLLFALAHLCLASRVPGQNLGKEDCSIYKKFPVSAIPCPVTYFPVCGSDYMTYGNGCHLCIENLKTNGKVTYLRDGHC</sequence>
<dbReference type="PANTHER" id="PTHR47499">
    <property type="entry name" value="SERINE PROTEASE INHIBITOR KAZAL-TYPE 7 SPINK7"/>
    <property type="match status" value="1"/>
</dbReference>
<dbReference type="PROSITE" id="PS00282">
    <property type="entry name" value="KAZAL_1"/>
    <property type="match status" value="1"/>
</dbReference>
<evidence type="ECO:0000313" key="7">
    <source>
        <dbReference type="Proteomes" id="UP000314987"/>
    </source>
</evidence>
<dbReference type="OrthoDB" id="126772at2759"/>
<protein>
    <submittedName>
        <fullName evidence="6">Serine peptidase inhibitor Kazal type 7</fullName>
    </submittedName>
</protein>
<reference evidence="7" key="1">
    <citation type="submission" date="2018-12" db="EMBL/GenBank/DDBJ databases">
        <authorList>
            <person name="Yazar S."/>
        </authorList>
    </citation>
    <scope>NUCLEOTIDE SEQUENCE [LARGE SCALE GENOMIC DNA]</scope>
</reference>